<dbReference type="Gene3D" id="3.40.190.10">
    <property type="entry name" value="Periplasmic binding protein-like II"/>
    <property type="match status" value="2"/>
</dbReference>
<dbReference type="InterPro" id="IPR000847">
    <property type="entry name" value="LysR_HTH_N"/>
</dbReference>
<dbReference type="PROSITE" id="PS50931">
    <property type="entry name" value="HTH_LYSR"/>
    <property type="match status" value="1"/>
</dbReference>
<dbReference type="AlphaFoldDB" id="A0A7S8HBZ8"/>
<dbReference type="EMBL" id="CP058214">
    <property type="protein sequence ID" value="QPC42929.1"/>
    <property type="molecule type" value="Genomic_DNA"/>
</dbReference>
<evidence type="ECO:0000313" key="7">
    <source>
        <dbReference type="Proteomes" id="UP000593594"/>
    </source>
</evidence>
<dbReference type="SUPFAM" id="SSF46785">
    <property type="entry name" value="Winged helix' DNA-binding domain"/>
    <property type="match status" value="1"/>
</dbReference>
<evidence type="ECO:0000256" key="1">
    <source>
        <dbReference type="ARBA" id="ARBA00009437"/>
    </source>
</evidence>
<dbReference type="InterPro" id="IPR005119">
    <property type="entry name" value="LysR_subst-bd"/>
</dbReference>
<accession>A0A7S8HBZ8</accession>
<sequence length="301" mass="32477">MDVKTLYTLISVADHGSFAEAAAARGLSVSSVSIQMRALEEDVGLALFDRTRRPPVLTPEGRDFVERARDVIVSWEQLSESLKRSADSGLLKIGAVHTAVSGLLPSALIALRETAPELSIRLITGLTHELEAGVRGGRIDVAVVTEPDTLIPDAEFRVFCEERLVLIAHETARGESFREILEQNPYVRFSPMARVANQVEAKLRELGFTVTSQMEVDTLEGVISLVASGLGVSIVPERHGPIALPEAVKVYEFGAPAATRRLGLLTLKNNPRRRFADKLFDALLGEANLYSAAPAGGNGDG</sequence>
<keyword evidence="2" id="KW-0805">Transcription regulation</keyword>
<dbReference type="InterPro" id="IPR050950">
    <property type="entry name" value="HTH-type_LysR_regulators"/>
</dbReference>
<gene>
    <name evidence="6" type="ORF">HW532_09645</name>
</gene>
<dbReference type="SUPFAM" id="SSF53850">
    <property type="entry name" value="Periplasmic binding protein-like II"/>
    <property type="match status" value="1"/>
</dbReference>
<keyword evidence="4" id="KW-0804">Transcription</keyword>
<dbReference type="Gene3D" id="1.10.10.10">
    <property type="entry name" value="Winged helix-like DNA-binding domain superfamily/Winged helix DNA-binding domain"/>
    <property type="match status" value="1"/>
</dbReference>
<dbReference type="Pfam" id="PF03466">
    <property type="entry name" value="LysR_substrate"/>
    <property type="match status" value="1"/>
</dbReference>
<dbReference type="GO" id="GO:0003700">
    <property type="term" value="F:DNA-binding transcription factor activity"/>
    <property type="evidence" value="ECO:0007669"/>
    <property type="project" value="InterPro"/>
</dbReference>
<evidence type="ECO:0000256" key="2">
    <source>
        <dbReference type="ARBA" id="ARBA00023015"/>
    </source>
</evidence>
<dbReference type="InterPro" id="IPR036390">
    <property type="entry name" value="WH_DNA-bd_sf"/>
</dbReference>
<dbReference type="KEGG" id="kmn:HW532_09645"/>
<evidence type="ECO:0000256" key="4">
    <source>
        <dbReference type="ARBA" id="ARBA00023163"/>
    </source>
</evidence>
<organism evidence="6 7">
    <name type="scientific">Kaustia mangrovi</name>
    <dbReference type="NCBI Taxonomy" id="2593653"/>
    <lineage>
        <taxon>Bacteria</taxon>
        <taxon>Pseudomonadati</taxon>
        <taxon>Pseudomonadota</taxon>
        <taxon>Alphaproteobacteria</taxon>
        <taxon>Hyphomicrobiales</taxon>
        <taxon>Parvibaculaceae</taxon>
        <taxon>Kaustia</taxon>
    </lineage>
</organism>
<keyword evidence="7" id="KW-1185">Reference proteome</keyword>
<dbReference type="GO" id="GO:0005829">
    <property type="term" value="C:cytosol"/>
    <property type="evidence" value="ECO:0007669"/>
    <property type="project" value="TreeGrafter"/>
</dbReference>
<comment type="similarity">
    <text evidence="1">Belongs to the LysR transcriptional regulatory family.</text>
</comment>
<dbReference type="InterPro" id="IPR036388">
    <property type="entry name" value="WH-like_DNA-bd_sf"/>
</dbReference>
<reference evidence="6 7" key="1">
    <citation type="submission" date="2020-06" db="EMBL/GenBank/DDBJ databases">
        <title>Genome sequence of 2 isolates from Red Sea Mangroves.</title>
        <authorList>
            <person name="Sefrji F."/>
            <person name="Michoud G."/>
            <person name="Merlino G."/>
            <person name="Daffonchio D."/>
        </authorList>
    </citation>
    <scope>NUCLEOTIDE SEQUENCE [LARGE SCALE GENOMIC DNA]</scope>
    <source>
        <strain evidence="6 7">R1DC25</strain>
    </source>
</reference>
<dbReference type="GO" id="GO:0003677">
    <property type="term" value="F:DNA binding"/>
    <property type="evidence" value="ECO:0007669"/>
    <property type="project" value="UniProtKB-KW"/>
</dbReference>
<dbReference type="RefSeq" id="WP_213164168.1">
    <property type="nucleotide sequence ID" value="NZ_CP058214.1"/>
</dbReference>
<keyword evidence="3" id="KW-0238">DNA-binding</keyword>
<evidence type="ECO:0000259" key="5">
    <source>
        <dbReference type="PROSITE" id="PS50931"/>
    </source>
</evidence>
<dbReference type="FunFam" id="1.10.10.10:FF:000001">
    <property type="entry name" value="LysR family transcriptional regulator"/>
    <property type="match status" value="1"/>
</dbReference>
<dbReference type="Pfam" id="PF00126">
    <property type="entry name" value="HTH_1"/>
    <property type="match status" value="1"/>
</dbReference>
<evidence type="ECO:0000256" key="3">
    <source>
        <dbReference type="ARBA" id="ARBA00023125"/>
    </source>
</evidence>
<protein>
    <submittedName>
        <fullName evidence="6">LysR family transcriptional regulator</fullName>
    </submittedName>
</protein>
<name>A0A7S8HBZ8_9HYPH</name>
<proteinExistence type="inferred from homology"/>
<feature type="domain" description="HTH lysR-type" evidence="5">
    <location>
        <begin position="1"/>
        <end position="58"/>
    </location>
</feature>
<dbReference type="Proteomes" id="UP000593594">
    <property type="component" value="Chromosome"/>
</dbReference>
<dbReference type="PANTHER" id="PTHR30419">
    <property type="entry name" value="HTH-TYPE TRANSCRIPTIONAL REGULATOR YBHD"/>
    <property type="match status" value="1"/>
</dbReference>
<evidence type="ECO:0000313" key="6">
    <source>
        <dbReference type="EMBL" id="QPC42929.1"/>
    </source>
</evidence>